<keyword evidence="3" id="KW-0509">mRNA transport</keyword>
<comment type="subcellular location">
    <subcellularLocation>
        <location evidence="1">Nucleus</location>
        <location evidence="1">Nuclear pore complex</location>
    </subcellularLocation>
</comment>
<gene>
    <name evidence="8" type="ORF">NQ317_019805</name>
</gene>
<evidence type="ECO:0000256" key="6">
    <source>
        <dbReference type="ARBA" id="ARBA00023132"/>
    </source>
</evidence>
<reference evidence="8" key="1">
    <citation type="journal article" date="2023" name="Insect Mol. Biol.">
        <title>Genome sequencing provides insights into the evolution of gene families encoding plant cell wall-degrading enzymes in longhorned beetles.</title>
        <authorList>
            <person name="Shin N.R."/>
            <person name="Okamura Y."/>
            <person name="Kirsch R."/>
            <person name="Pauchet Y."/>
        </authorList>
    </citation>
    <scope>NUCLEOTIDE SEQUENCE</scope>
    <source>
        <strain evidence="8">MMC_N1</strain>
    </source>
</reference>
<keyword evidence="5" id="KW-0811">Translocation</keyword>
<dbReference type="InterPro" id="IPR037700">
    <property type="entry name" value="NUP88/NUP82"/>
</dbReference>
<keyword evidence="6" id="KW-0906">Nuclear pore complex</keyword>
<dbReference type="PANTHER" id="PTHR13257:SF0">
    <property type="entry name" value="NUCLEAR PORE COMPLEX PROTEIN NUP88"/>
    <property type="match status" value="1"/>
</dbReference>
<keyword evidence="7" id="KW-0539">Nucleus</keyword>
<evidence type="ECO:0000256" key="4">
    <source>
        <dbReference type="ARBA" id="ARBA00022927"/>
    </source>
</evidence>
<dbReference type="InterPro" id="IPR019321">
    <property type="entry name" value="Nucleoporin_Nup88"/>
</dbReference>
<evidence type="ECO:0000256" key="7">
    <source>
        <dbReference type="ARBA" id="ARBA00023242"/>
    </source>
</evidence>
<proteinExistence type="predicted"/>
<dbReference type="EMBL" id="JAPWTJ010000819">
    <property type="protein sequence ID" value="KAJ8975477.1"/>
    <property type="molecule type" value="Genomic_DNA"/>
</dbReference>
<keyword evidence="4" id="KW-0653">Protein transport</keyword>
<evidence type="ECO:0000256" key="1">
    <source>
        <dbReference type="ARBA" id="ARBA00004567"/>
    </source>
</evidence>
<evidence type="ECO:0000313" key="9">
    <source>
        <dbReference type="Proteomes" id="UP001162164"/>
    </source>
</evidence>
<organism evidence="8 9">
    <name type="scientific">Molorchus minor</name>
    <dbReference type="NCBI Taxonomy" id="1323400"/>
    <lineage>
        <taxon>Eukaryota</taxon>
        <taxon>Metazoa</taxon>
        <taxon>Ecdysozoa</taxon>
        <taxon>Arthropoda</taxon>
        <taxon>Hexapoda</taxon>
        <taxon>Insecta</taxon>
        <taxon>Pterygota</taxon>
        <taxon>Neoptera</taxon>
        <taxon>Endopterygota</taxon>
        <taxon>Coleoptera</taxon>
        <taxon>Polyphaga</taxon>
        <taxon>Cucujiformia</taxon>
        <taxon>Chrysomeloidea</taxon>
        <taxon>Cerambycidae</taxon>
        <taxon>Lamiinae</taxon>
        <taxon>Monochamini</taxon>
        <taxon>Molorchus</taxon>
    </lineage>
</organism>
<protein>
    <submittedName>
        <fullName evidence="8">Uncharacterized protein</fullName>
    </submittedName>
</protein>
<keyword evidence="2" id="KW-0813">Transport</keyword>
<evidence type="ECO:0000313" key="8">
    <source>
        <dbReference type="EMBL" id="KAJ8975477.1"/>
    </source>
</evidence>
<comment type="caution">
    <text evidence="8">The sequence shown here is derived from an EMBL/GenBank/DDBJ whole genome shotgun (WGS) entry which is preliminary data.</text>
</comment>
<dbReference type="PANTHER" id="PTHR13257">
    <property type="entry name" value="NUCLEOPORIN NUP84-RELATED"/>
    <property type="match status" value="1"/>
</dbReference>
<evidence type="ECO:0000256" key="5">
    <source>
        <dbReference type="ARBA" id="ARBA00023010"/>
    </source>
</evidence>
<dbReference type="Proteomes" id="UP001162164">
    <property type="component" value="Unassembled WGS sequence"/>
</dbReference>
<accession>A0ABQ9JC30</accession>
<name>A0ABQ9JC30_9CUCU</name>
<dbReference type="Pfam" id="PF10168">
    <property type="entry name" value="Nup88"/>
    <property type="match status" value="1"/>
</dbReference>
<evidence type="ECO:0000256" key="2">
    <source>
        <dbReference type="ARBA" id="ARBA00022448"/>
    </source>
</evidence>
<keyword evidence="9" id="KW-1185">Reference proteome</keyword>
<sequence length="223" mass="25264">MSNGTLYHSILLDVDDEIYDKLKENARTTTEVPTKEIIGFETVELELGLTTSEDFENKYKCPIRLHLDDSRVGRYFATHCAGVHSIMISSLDELQNFVDGSEDLDPSREIFQMPSKAEYIVCTKTSSSEKVNPVIGFSLYYEPTSIIALLGDGSLVTLAILYAPLPPKIEDLHMEDREEYHSPLKKMLEEPFDEYIQKVLKKVYDAAGFEASIFSQSHPRTVL</sequence>
<evidence type="ECO:0000256" key="3">
    <source>
        <dbReference type="ARBA" id="ARBA00022816"/>
    </source>
</evidence>